<dbReference type="Proteomes" id="UP000032748">
    <property type="component" value="Chromosome"/>
</dbReference>
<evidence type="ECO:0000313" key="3">
    <source>
        <dbReference type="EMBL" id="AKA23749.1"/>
    </source>
</evidence>
<dbReference type="OrthoDB" id="6506871at2"/>
<feature type="domain" description="Spore coat protein U/FanG" evidence="2">
    <location>
        <begin position="27"/>
        <end position="162"/>
    </location>
</feature>
<dbReference type="PANTHER" id="PTHR37089:SF3">
    <property type="entry name" value="EXPORTED PROTEIN"/>
    <property type="match status" value="1"/>
</dbReference>
<evidence type="ECO:0000256" key="1">
    <source>
        <dbReference type="SAM" id="SignalP"/>
    </source>
</evidence>
<dbReference type="KEGG" id="pcz:PCL1606_22960"/>
<accession>A0A0D5XYF8</accession>
<name>A0A0D5XYF8_9PSED</name>
<proteinExistence type="predicted"/>
<dbReference type="AlphaFoldDB" id="A0A0D5XYF8"/>
<organism evidence="3 4">
    <name type="scientific">Pseudomonas chlororaphis</name>
    <dbReference type="NCBI Taxonomy" id="587753"/>
    <lineage>
        <taxon>Bacteria</taxon>
        <taxon>Pseudomonadati</taxon>
        <taxon>Pseudomonadota</taxon>
        <taxon>Gammaproteobacteria</taxon>
        <taxon>Pseudomonadales</taxon>
        <taxon>Pseudomonadaceae</taxon>
        <taxon>Pseudomonas</taxon>
    </lineage>
</organism>
<sequence>MARHACAALVLLGAGSLPLPLAAVTSQSFQVSATVVAGCLVVGGVSNYGNLNFGSQSALSTSTLQVALTAGVQLQCTPGVTLNMSVDGGQYNSSGRHMQLNGGSARVAYQLFRDAAFSQSLGIGQSVAVAYSDANNISLPIYGQVQLPGNQPGGTYSDVLQVQLSW</sequence>
<reference evidence="3 4" key="1">
    <citation type="journal article" date="2015" name="Mol. Plant Microbe Interact.">
        <title>Comparative Genomic Analysis of Pseudomonas chlororaphis PCL1606 Reveals New Insight into Antifungal Compounds Involved in Biocontrol.</title>
        <authorList>
            <person name="Calderon C.E."/>
            <person name="Ramos C."/>
            <person name="de Vicente A."/>
            <person name="Cazorla F.M."/>
        </authorList>
    </citation>
    <scope>NUCLEOTIDE SEQUENCE [LARGE SCALE GENOMIC DNA]</scope>
    <source>
        <strain evidence="3 4">PCL1606</strain>
    </source>
</reference>
<feature type="signal peptide" evidence="1">
    <location>
        <begin position="1"/>
        <end position="22"/>
    </location>
</feature>
<dbReference type="RefSeq" id="WP_044463982.1">
    <property type="nucleotide sequence ID" value="NZ_CP011110.1"/>
</dbReference>
<keyword evidence="1" id="KW-0732">Signal</keyword>
<dbReference type="Pfam" id="PF05229">
    <property type="entry name" value="SCPU"/>
    <property type="match status" value="1"/>
</dbReference>
<keyword evidence="3" id="KW-0167">Capsid protein</keyword>
<dbReference type="PATRIC" id="fig|587753.10.peg.2288"/>
<dbReference type="SMART" id="SM00972">
    <property type="entry name" value="SCPU"/>
    <property type="match status" value="1"/>
</dbReference>
<keyword evidence="3" id="KW-0946">Virion</keyword>
<evidence type="ECO:0000313" key="4">
    <source>
        <dbReference type="Proteomes" id="UP000032748"/>
    </source>
</evidence>
<dbReference type="InterPro" id="IPR007893">
    <property type="entry name" value="Spore_coat_U/FanG"/>
</dbReference>
<evidence type="ECO:0000259" key="2">
    <source>
        <dbReference type="Pfam" id="PF05229"/>
    </source>
</evidence>
<dbReference type="InterPro" id="IPR053167">
    <property type="entry name" value="Spore_coat_component"/>
</dbReference>
<protein>
    <submittedName>
        <fullName evidence="3">Spore coat protein</fullName>
    </submittedName>
</protein>
<dbReference type="PANTHER" id="PTHR37089">
    <property type="entry name" value="PROTEIN U-RELATED"/>
    <property type="match status" value="1"/>
</dbReference>
<dbReference type="EMBL" id="CP011110">
    <property type="protein sequence ID" value="AKA23749.1"/>
    <property type="molecule type" value="Genomic_DNA"/>
</dbReference>
<feature type="chain" id="PRO_5002299630" evidence="1">
    <location>
        <begin position="23"/>
        <end position="166"/>
    </location>
</feature>
<gene>
    <name evidence="3" type="ORF">PCL1606_22960</name>
</gene>